<reference evidence="2" key="1">
    <citation type="submission" date="2011-09" db="EMBL/GenBank/DDBJ databases">
        <title>Complete sequence of Halovivax ruber XH-70.</title>
        <authorList>
            <consortium name="US DOE Joint Genome Institute"/>
            <person name="Lucas S."/>
            <person name="Han J."/>
            <person name="Lapidus A."/>
            <person name="Cheng J.-F."/>
            <person name="Goodwin L."/>
            <person name="Pitluck S."/>
            <person name="Peters L."/>
            <person name="Mikhailova N."/>
            <person name="Davenport K."/>
            <person name="Detter J.C."/>
            <person name="Han C."/>
            <person name="Tapia R."/>
            <person name="Land M."/>
            <person name="Hauser L."/>
            <person name="Kyrpides N."/>
            <person name="Ivanova N."/>
            <person name="Pagani I."/>
            <person name="Sproer C."/>
            <person name="Anderson I."/>
            <person name="Woyke T."/>
        </authorList>
    </citation>
    <scope>NUCLEOTIDE SEQUENCE</scope>
    <source>
        <strain evidence="2">XH-70</strain>
    </source>
</reference>
<dbReference type="EMBL" id="CP003050">
    <property type="protein sequence ID" value="AGB17562.1"/>
    <property type="molecule type" value="Genomic_DNA"/>
</dbReference>
<dbReference type="Proteomes" id="UP000010846">
    <property type="component" value="Chromosome"/>
</dbReference>
<organism evidence="2 3">
    <name type="scientific">Halovivax ruber (strain DSM 18193 / JCM 13892 / XH-70)</name>
    <dbReference type="NCBI Taxonomy" id="797302"/>
    <lineage>
        <taxon>Archaea</taxon>
        <taxon>Methanobacteriati</taxon>
        <taxon>Methanobacteriota</taxon>
        <taxon>Stenosarchaea group</taxon>
        <taxon>Halobacteria</taxon>
        <taxon>Halobacteriales</taxon>
        <taxon>Natrialbaceae</taxon>
        <taxon>Halovivax</taxon>
    </lineage>
</organism>
<dbReference type="STRING" id="797302.Halru_2995"/>
<gene>
    <name evidence="2" type="ordered locus">Halru_2995</name>
</gene>
<dbReference type="HOGENOM" id="CLU_157868_1_0_2"/>
<dbReference type="GeneID" id="14378067"/>
<evidence type="ECO:0000259" key="1">
    <source>
        <dbReference type="Pfam" id="PF10006"/>
    </source>
</evidence>
<keyword evidence="3" id="KW-1185">Reference proteome</keyword>
<evidence type="ECO:0000313" key="2">
    <source>
        <dbReference type="EMBL" id="AGB17562.1"/>
    </source>
</evidence>
<dbReference type="InterPro" id="IPR018720">
    <property type="entry name" value="DUF2249"/>
</dbReference>
<dbReference type="AlphaFoldDB" id="L0IHU4"/>
<dbReference type="eggNOG" id="arCOG03929">
    <property type="taxonomic scope" value="Archaea"/>
</dbReference>
<name>L0IHU4_HALRX</name>
<dbReference type="Pfam" id="PF10006">
    <property type="entry name" value="DUF2249"/>
    <property type="match status" value="1"/>
</dbReference>
<dbReference type="KEGG" id="hru:Halru_2995"/>
<accession>L0IHU4</accession>
<proteinExistence type="predicted"/>
<dbReference type="RefSeq" id="WP_015302148.1">
    <property type="nucleotide sequence ID" value="NC_019964.1"/>
</dbReference>
<dbReference type="OrthoDB" id="281801at2157"/>
<sequence length="75" mass="8451">MATVQADRTLDAREIDGEPFSDITAELDALDPGETFLLINHFEPKPLYAVLSKRGFDHETTQVADDEWHVEITHA</sequence>
<protein>
    <submittedName>
        <fullName evidence="2">Uncharacterized conserved protein (DUF2249)</fullName>
    </submittedName>
</protein>
<evidence type="ECO:0000313" key="3">
    <source>
        <dbReference type="Proteomes" id="UP000010846"/>
    </source>
</evidence>
<feature type="domain" description="DUF2249" evidence="1">
    <location>
        <begin position="9"/>
        <end position="74"/>
    </location>
</feature>